<organism evidence="1">
    <name type="scientific">Salvia splendens</name>
    <name type="common">Scarlet sage</name>
    <dbReference type="NCBI Taxonomy" id="180675"/>
    <lineage>
        <taxon>Eukaryota</taxon>
        <taxon>Viridiplantae</taxon>
        <taxon>Streptophyta</taxon>
        <taxon>Embryophyta</taxon>
        <taxon>Tracheophyta</taxon>
        <taxon>Spermatophyta</taxon>
        <taxon>Magnoliopsida</taxon>
        <taxon>eudicotyledons</taxon>
        <taxon>Gunneridae</taxon>
        <taxon>Pentapetalae</taxon>
        <taxon>asterids</taxon>
        <taxon>lamiids</taxon>
        <taxon>Lamiales</taxon>
        <taxon>Lamiaceae</taxon>
        <taxon>Nepetoideae</taxon>
        <taxon>Mentheae</taxon>
        <taxon>Salviinae</taxon>
        <taxon>Salvia</taxon>
        <taxon>Salvia subgen. Calosphace</taxon>
        <taxon>core Calosphace</taxon>
    </lineage>
</organism>
<evidence type="ECO:0000313" key="2">
    <source>
        <dbReference type="Proteomes" id="UP000298416"/>
    </source>
</evidence>
<dbReference type="PANTHER" id="PTHR48152:SF3">
    <property type="entry name" value="DUF946 FAMILY PROTEIN (DUF946)"/>
    <property type="match status" value="1"/>
</dbReference>
<dbReference type="PANTHER" id="PTHR48152">
    <property type="entry name" value="F1C9.34 PROTEIN"/>
    <property type="match status" value="1"/>
</dbReference>
<accession>A0A8X8XCV2</accession>
<name>A0A8X8XCV2_SALSN</name>
<dbReference type="Proteomes" id="UP000298416">
    <property type="component" value="Unassembled WGS sequence"/>
</dbReference>
<dbReference type="AlphaFoldDB" id="A0A8X8XCV2"/>
<dbReference type="EMBL" id="PNBA02000010">
    <property type="protein sequence ID" value="KAG6409773.1"/>
    <property type="molecule type" value="Genomic_DNA"/>
</dbReference>
<gene>
    <name evidence="1" type="ORF">SASPL_127815</name>
</gene>
<proteinExistence type="predicted"/>
<reference evidence="1" key="1">
    <citation type="submission" date="2018-01" db="EMBL/GenBank/DDBJ databases">
        <authorList>
            <person name="Mao J.F."/>
        </authorList>
    </citation>
    <scope>NUCLEOTIDE SEQUENCE</scope>
    <source>
        <strain evidence="1">Huo1</strain>
        <tissue evidence="1">Leaf</tissue>
    </source>
</reference>
<dbReference type="Pfam" id="PF06101">
    <property type="entry name" value="Vps62"/>
    <property type="match status" value="1"/>
</dbReference>
<comment type="caution">
    <text evidence="1">The sequence shown here is derived from an EMBL/GenBank/DDBJ whole genome shotgun (WGS) entry which is preliminary data.</text>
</comment>
<evidence type="ECO:0000313" key="1">
    <source>
        <dbReference type="EMBL" id="KAG6409773.1"/>
    </source>
</evidence>
<reference evidence="1" key="2">
    <citation type="submission" date="2020-08" db="EMBL/GenBank/DDBJ databases">
        <title>Plant Genome Project.</title>
        <authorList>
            <person name="Zhang R.-G."/>
        </authorList>
    </citation>
    <scope>NUCLEOTIDE SEQUENCE</scope>
    <source>
        <strain evidence="1">Huo1</strain>
        <tissue evidence="1">Leaf</tissue>
    </source>
</reference>
<protein>
    <submittedName>
        <fullName evidence="1">Uncharacterized protein</fullName>
    </submittedName>
</protein>
<dbReference type="InterPro" id="IPR009291">
    <property type="entry name" value="Vps62"/>
</dbReference>
<sequence length="163" mass="18529">MVFFEERARWEQRAGAVSTGPGNGVGIRNDWAKSNKVVDTGTRFVLAGSEGEAEAVGEPPWLSYQSKWGPTKQYDTAAEARKVRKLMPGKLKKEFDKLVKVIDEVYGMDGPTGPKTRRTMQDHKPCVNNLQAQLNWEDTFRRFNRLDVGIKSIQYIETNHWPS</sequence>
<keyword evidence="2" id="KW-1185">Reference proteome</keyword>